<dbReference type="InterPro" id="IPR058533">
    <property type="entry name" value="Cation_efflux_TM"/>
</dbReference>
<keyword evidence="2 5" id="KW-0812">Transmembrane</keyword>
<dbReference type="EMBL" id="JBBBNY010000001">
    <property type="protein sequence ID" value="MEI7035598.1"/>
    <property type="molecule type" value="Genomic_DNA"/>
</dbReference>
<evidence type="ECO:0000259" key="6">
    <source>
        <dbReference type="Pfam" id="PF01545"/>
    </source>
</evidence>
<evidence type="ECO:0000256" key="2">
    <source>
        <dbReference type="ARBA" id="ARBA00022692"/>
    </source>
</evidence>
<feature type="transmembrane region" description="Helical" evidence="5">
    <location>
        <begin position="110"/>
        <end position="132"/>
    </location>
</feature>
<feature type="transmembrane region" description="Helical" evidence="5">
    <location>
        <begin position="22"/>
        <end position="43"/>
    </location>
</feature>
<keyword evidence="8" id="KW-1185">Reference proteome</keyword>
<evidence type="ECO:0000313" key="8">
    <source>
        <dbReference type="Proteomes" id="UP001381174"/>
    </source>
</evidence>
<evidence type="ECO:0000256" key="5">
    <source>
        <dbReference type="SAM" id="Phobius"/>
    </source>
</evidence>
<organism evidence="7 8">
    <name type="scientific">Fulvimonas yonginensis</name>
    <dbReference type="NCBI Taxonomy" id="1495200"/>
    <lineage>
        <taxon>Bacteria</taxon>
        <taxon>Pseudomonadati</taxon>
        <taxon>Pseudomonadota</taxon>
        <taxon>Gammaproteobacteria</taxon>
        <taxon>Lysobacterales</taxon>
        <taxon>Rhodanobacteraceae</taxon>
        <taxon>Fulvimonas</taxon>
    </lineage>
</organism>
<feature type="domain" description="Cation efflux protein transmembrane" evidence="6">
    <location>
        <begin position="23"/>
        <end position="201"/>
    </location>
</feature>
<evidence type="ECO:0000313" key="7">
    <source>
        <dbReference type="EMBL" id="MEI7035598.1"/>
    </source>
</evidence>
<dbReference type="SUPFAM" id="SSF161111">
    <property type="entry name" value="Cation efflux protein transmembrane domain-like"/>
    <property type="match status" value="1"/>
</dbReference>
<dbReference type="Gene3D" id="1.20.1510.10">
    <property type="entry name" value="Cation efflux protein transmembrane domain"/>
    <property type="match status" value="1"/>
</dbReference>
<feature type="transmembrane region" description="Helical" evidence="5">
    <location>
        <begin position="49"/>
        <end position="70"/>
    </location>
</feature>
<proteinExistence type="predicted"/>
<protein>
    <submittedName>
        <fullName evidence="7">Cation transporter</fullName>
    </submittedName>
</protein>
<keyword evidence="4 5" id="KW-0472">Membrane</keyword>
<dbReference type="Proteomes" id="UP001381174">
    <property type="component" value="Unassembled WGS sequence"/>
</dbReference>
<reference evidence="7 8" key="1">
    <citation type="journal article" date="2014" name="Int. J. Syst. Evol. Microbiol.">
        <title>Fulvimonas yonginensis sp. nov., isolated from greenhouse soil, and emended description of the genus Fulvimonas.</title>
        <authorList>
            <person name="Ahn J.H."/>
            <person name="Kim S.J."/>
            <person name="Weon H.Y."/>
            <person name="Hong S.B."/>
            <person name="Seok S.J."/>
            <person name="Kwon S.W."/>
        </authorList>
    </citation>
    <scope>NUCLEOTIDE SEQUENCE [LARGE SCALE GENOMIC DNA]</scope>
    <source>
        <strain evidence="7 8">KACC 16952</strain>
    </source>
</reference>
<sequence length="206" mass="21610">MARDCCGCGRDVQALHAEQRRVLIIVLVINALTFMMMLAASLYSGSTSLLSGSLDNLGDALAYGLSLAVIGRSAQAHAWVSLVKALLILSAAVVVAVQIGWHLTHPSVPILNAMSVAAVANLGANALCLYLLTPFRRGDINMASVWECSRNDVIEGVAVLVAAAGVGWFDSGWPDLLIAAALWVVFLRSSVRVAWAAISALRGQGG</sequence>
<feature type="transmembrane region" description="Helical" evidence="5">
    <location>
        <begin position="82"/>
        <end position="104"/>
    </location>
</feature>
<comment type="subcellular location">
    <subcellularLocation>
        <location evidence="1">Membrane</location>
        <topology evidence="1">Multi-pass membrane protein</topology>
    </subcellularLocation>
</comment>
<evidence type="ECO:0000256" key="3">
    <source>
        <dbReference type="ARBA" id="ARBA00022989"/>
    </source>
</evidence>
<gene>
    <name evidence="7" type="ORF">WAT24_02365</name>
</gene>
<accession>A0ABU8J8Q8</accession>
<keyword evidence="3 5" id="KW-1133">Transmembrane helix</keyword>
<dbReference type="RefSeq" id="WP_336806212.1">
    <property type="nucleotide sequence ID" value="NZ_JBBBNY010000001.1"/>
</dbReference>
<evidence type="ECO:0000256" key="4">
    <source>
        <dbReference type="ARBA" id="ARBA00023136"/>
    </source>
</evidence>
<dbReference type="Pfam" id="PF01545">
    <property type="entry name" value="Cation_efflux"/>
    <property type="match status" value="1"/>
</dbReference>
<comment type="caution">
    <text evidence="7">The sequence shown here is derived from an EMBL/GenBank/DDBJ whole genome shotgun (WGS) entry which is preliminary data.</text>
</comment>
<name>A0ABU8J8Q8_9GAMM</name>
<dbReference type="InterPro" id="IPR027469">
    <property type="entry name" value="Cation_efflux_TMD_sf"/>
</dbReference>
<evidence type="ECO:0000256" key="1">
    <source>
        <dbReference type="ARBA" id="ARBA00004141"/>
    </source>
</evidence>